<evidence type="ECO:0000256" key="1">
    <source>
        <dbReference type="SAM" id="SignalP"/>
    </source>
</evidence>
<keyword evidence="3" id="KW-1185">Reference proteome</keyword>
<protein>
    <recommendedName>
        <fullName evidence="4">SCP domain-containing protein</fullName>
    </recommendedName>
</protein>
<dbReference type="STRING" id="39692.BST38_11380"/>
<dbReference type="EMBL" id="UEGS01000001">
    <property type="protein sequence ID" value="SRX79602.1"/>
    <property type="molecule type" value="Genomic_DNA"/>
</dbReference>
<reference evidence="2 3" key="1">
    <citation type="submission" date="2018-05" db="EMBL/GenBank/DDBJ databases">
        <authorList>
            <consortium name="IHU Genomes"/>
        </authorList>
    </citation>
    <scope>NUCLEOTIDE SEQUENCE [LARGE SCALE GENOMIC DNA]</scope>
    <source>
        <strain evidence="2 3">P7335</strain>
    </source>
</reference>
<evidence type="ECO:0000313" key="3">
    <source>
        <dbReference type="Proteomes" id="UP000252008"/>
    </source>
</evidence>
<feature type="signal peptide" evidence="1">
    <location>
        <begin position="1"/>
        <end position="25"/>
    </location>
</feature>
<evidence type="ECO:0000313" key="2">
    <source>
        <dbReference type="EMBL" id="SRX79602.1"/>
    </source>
</evidence>
<organism evidence="2 3">
    <name type="scientific">Mycolicibacterium parafortuitum</name>
    <name type="common">Mycobacterium parafortuitum</name>
    <dbReference type="NCBI Taxonomy" id="39692"/>
    <lineage>
        <taxon>Bacteria</taxon>
        <taxon>Bacillati</taxon>
        <taxon>Actinomycetota</taxon>
        <taxon>Actinomycetes</taxon>
        <taxon>Mycobacteriales</taxon>
        <taxon>Mycobacteriaceae</taxon>
        <taxon>Mycolicibacterium</taxon>
    </lineage>
</organism>
<keyword evidence="1" id="KW-0732">Signal</keyword>
<sequence>MSAIRACAVAAALAVGAVIAPPAAADPYPPLAGAISSARDGSSCGAPRYDAKAEHVAEIVNRSTFDYLNHTAENIPADDPHPTAIARDVGIDGTRVMSLQGAGKVESDAIKGVVIEGYQALADCGYTDFGVSMLYEPVSGYHLAVVVLVGP</sequence>
<dbReference type="Proteomes" id="UP000252008">
    <property type="component" value="Unassembled WGS sequence"/>
</dbReference>
<dbReference type="RefSeq" id="WP_083143409.1">
    <property type="nucleotide sequence ID" value="NZ_MVID01000008.1"/>
</dbReference>
<name>A0A375YES0_MYCPF</name>
<gene>
    <name evidence="2" type="ORF">MPP7335_01339</name>
</gene>
<accession>A0A375YES0</accession>
<dbReference type="AlphaFoldDB" id="A0A375YES0"/>
<proteinExistence type="predicted"/>
<feature type="chain" id="PRO_5016895286" description="SCP domain-containing protein" evidence="1">
    <location>
        <begin position="26"/>
        <end position="151"/>
    </location>
</feature>
<evidence type="ECO:0008006" key="4">
    <source>
        <dbReference type="Google" id="ProtNLM"/>
    </source>
</evidence>